<organism evidence="1 2">
    <name type="scientific">Madurella fahalii</name>
    <dbReference type="NCBI Taxonomy" id="1157608"/>
    <lineage>
        <taxon>Eukaryota</taxon>
        <taxon>Fungi</taxon>
        <taxon>Dikarya</taxon>
        <taxon>Ascomycota</taxon>
        <taxon>Pezizomycotina</taxon>
        <taxon>Sordariomycetes</taxon>
        <taxon>Sordariomycetidae</taxon>
        <taxon>Sordariales</taxon>
        <taxon>Sordariales incertae sedis</taxon>
        <taxon>Madurella</taxon>
    </lineage>
</organism>
<sequence>MSRSTGWSAFVINTHRFRDVKFVKNWKADRVVILAAQSPSTPACKVARGNSTILRTVCQMRTAPNA</sequence>
<dbReference type="RefSeq" id="XP_070911651.1">
    <property type="nucleotide sequence ID" value="XM_071055550.1"/>
</dbReference>
<proteinExistence type="predicted"/>
<dbReference type="EMBL" id="BAAFSV010000001">
    <property type="protein sequence ID" value="GAB1309918.1"/>
    <property type="molecule type" value="Genomic_DNA"/>
</dbReference>
<evidence type="ECO:0000313" key="2">
    <source>
        <dbReference type="Proteomes" id="UP001628179"/>
    </source>
</evidence>
<gene>
    <name evidence="1" type="ORF">MFIFM68171_00128</name>
</gene>
<evidence type="ECO:0000313" key="1">
    <source>
        <dbReference type="EMBL" id="GAB1309918.1"/>
    </source>
</evidence>
<dbReference type="GeneID" id="98170873"/>
<comment type="caution">
    <text evidence="1">The sequence shown here is derived from an EMBL/GenBank/DDBJ whole genome shotgun (WGS) entry which is preliminary data.</text>
</comment>
<protein>
    <submittedName>
        <fullName evidence="1">Uncharacterized protein</fullName>
    </submittedName>
</protein>
<dbReference type="Proteomes" id="UP001628179">
    <property type="component" value="Unassembled WGS sequence"/>
</dbReference>
<keyword evidence="2" id="KW-1185">Reference proteome</keyword>
<reference evidence="1 2" key="1">
    <citation type="submission" date="2024-09" db="EMBL/GenBank/DDBJ databases">
        <title>Itraconazole resistance in Madurella fahalii resulting from another homologue of gene encoding cytochrome P450 14-alpha sterol demethylase (CYP51).</title>
        <authorList>
            <person name="Yoshioka I."/>
            <person name="Fahal A.H."/>
            <person name="Kaneko S."/>
            <person name="Yaguchi T."/>
        </authorList>
    </citation>
    <scope>NUCLEOTIDE SEQUENCE [LARGE SCALE GENOMIC DNA]</scope>
    <source>
        <strain evidence="1 2">IFM 68171</strain>
    </source>
</reference>
<name>A0ABQ0FWN9_9PEZI</name>
<accession>A0ABQ0FWN9</accession>